<gene>
    <name evidence="2" type="ORF">VB264_15605</name>
</gene>
<dbReference type="Pfam" id="PF13472">
    <property type="entry name" value="Lipase_GDSL_2"/>
    <property type="match status" value="1"/>
</dbReference>
<dbReference type="SUPFAM" id="SSF52266">
    <property type="entry name" value="SGNH hydrolase"/>
    <property type="match status" value="1"/>
</dbReference>
<dbReference type="Proteomes" id="UP001304671">
    <property type="component" value="Unassembled WGS sequence"/>
</dbReference>
<name>A0ABU5QQ55_9BACT</name>
<organism evidence="2 3">
    <name type="scientific">Arcicella aquatica</name>
    <dbReference type="NCBI Taxonomy" id="217141"/>
    <lineage>
        <taxon>Bacteria</taxon>
        <taxon>Pseudomonadati</taxon>
        <taxon>Bacteroidota</taxon>
        <taxon>Cytophagia</taxon>
        <taxon>Cytophagales</taxon>
        <taxon>Flectobacillaceae</taxon>
        <taxon>Arcicella</taxon>
    </lineage>
</organism>
<comment type="caution">
    <text evidence="2">The sequence shown here is derived from an EMBL/GenBank/DDBJ whole genome shotgun (WGS) entry which is preliminary data.</text>
</comment>
<dbReference type="EMBL" id="JAYFUL010000027">
    <property type="protein sequence ID" value="MEA5259222.1"/>
    <property type="molecule type" value="Genomic_DNA"/>
</dbReference>
<keyword evidence="3" id="KW-1185">Reference proteome</keyword>
<keyword evidence="2" id="KW-0378">Hydrolase</keyword>
<evidence type="ECO:0000313" key="2">
    <source>
        <dbReference type="EMBL" id="MEA5259222.1"/>
    </source>
</evidence>
<protein>
    <submittedName>
        <fullName evidence="2">SGNH/GDSL hydrolase family protein</fullName>
        <ecNumber evidence="2">3.1.-.-</ecNumber>
    </submittedName>
</protein>
<dbReference type="GO" id="GO:0016787">
    <property type="term" value="F:hydrolase activity"/>
    <property type="evidence" value="ECO:0007669"/>
    <property type="project" value="UniProtKB-KW"/>
</dbReference>
<evidence type="ECO:0000313" key="3">
    <source>
        <dbReference type="Proteomes" id="UP001304671"/>
    </source>
</evidence>
<dbReference type="InterPro" id="IPR013830">
    <property type="entry name" value="SGNH_hydro"/>
</dbReference>
<dbReference type="CDD" id="cd01832">
    <property type="entry name" value="SGNH_hydrolase_like_1"/>
    <property type="match status" value="1"/>
</dbReference>
<dbReference type="InterPro" id="IPR036514">
    <property type="entry name" value="SGNH_hydro_sf"/>
</dbReference>
<dbReference type="PROSITE" id="PS51257">
    <property type="entry name" value="PROKAR_LIPOPROTEIN"/>
    <property type="match status" value="1"/>
</dbReference>
<sequence length="241" mass="26782">MNQLKYIAFCLFLLLACSSTEEKMYVPQNPTSGGQPIVDVPTIKKSFLALGDSYTIGQSVPEKDRWSVLLNDLLAIQYQITPHDIIAQTGWTTQELMQGIMKQNLTQQYDMVSLLIGVNNQYRGLSLEQYRSEFRELLKISANFAKNDYQKVMVLSIPDWGVSPAGQNADKSKIGSEIDAFNGVAVEECKKVGVAFIDITGISRQNTDASMFASDGLHFSGKMHQLWAMKAQSTALGILKK</sequence>
<reference evidence="2 3" key="1">
    <citation type="submission" date="2023-12" db="EMBL/GenBank/DDBJ databases">
        <title>Novel species of the genus Arcicella isolated from rivers.</title>
        <authorList>
            <person name="Lu H."/>
        </authorList>
    </citation>
    <scope>NUCLEOTIDE SEQUENCE [LARGE SCALE GENOMIC DNA]</scope>
    <source>
        <strain evidence="2 3">LMG 21963</strain>
    </source>
</reference>
<dbReference type="Gene3D" id="3.40.50.1110">
    <property type="entry name" value="SGNH hydrolase"/>
    <property type="match status" value="1"/>
</dbReference>
<dbReference type="RefSeq" id="WP_323250731.1">
    <property type="nucleotide sequence ID" value="NZ_JAYFUL010000027.1"/>
</dbReference>
<proteinExistence type="predicted"/>
<evidence type="ECO:0000259" key="1">
    <source>
        <dbReference type="Pfam" id="PF13472"/>
    </source>
</evidence>
<dbReference type="EC" id="3.1.-.-" evidence="2"/>
<feature type="domain" description="SGNH hydrolase-type esterase" evidence="1">
    <location>
        <begin position="49"/>
        <end position="226"/>
    </location>
</feature>
<accession>A0ABU5QQ55</accession>